<sequence length="504" mass="56286">MSADLCASMTPSQRVEASQNTVDPQSTLPSQTTQVTSTNSWELVPNVVFPNLHETICQLASGLATDPDVYLQRLPYHSVITAHGGPQKIAEMLLKWVDPHIRTLEGRLLRTENLLDIQARQDDCWNPNGGYVDIVTDSRNSEYWRAYPGQSKDPPCRIKIHNRAILRGSKSTLHYYVIAQGQGYRAANWLKLWEATKDTQLPCTSRAVSLNILEMAMCRAFESLPGSILEAYFGPREDGKPYSNLGLNIIPPVFQGLSLGPSIPTLLDGPNSVMSTEKKNEKSNINFQRPLMRFPELHARFYDAIQHLQLSQPFCGSKPLPHSALSNSELLGLGAAKRRPKANMSSPNGNFEALVGFVLEDFLDAEPEHSSNAKISIPCQFQDSGWNIMNSLTWAANPTKRDLADMALSFRPTQESETESFIRFNQSIIQRSGLRVVLMCGRAVRVLVLPTEREETRLQLETGEFPMFLDIETGAIKRVYILIPNPVGAFLLPPPRMAQNSQNI</sequence>
<organism evidence="2 3">
    <name type="scientific">Penicillium cf. griseofulvum</name>
    <dbReference type="NCBI Taxonomy" id="2972120"/>
    <lineage>
        <taxon>Eukaryota</taxon>
        <taxon>Fungi</taxon>
        <taxon>Dikarya</taxon>
        <taxon>Ascomycota</taxon>
        <taxon>Pezizomycotina</taxon>
        <taxon>Eurotiomycetes</taxon>
        <taxon>Eurotiomycetidae</taxon>
        <taxon>Eurotiales</taxon>
        <taxon>Aspergillaceae</taxon>
        <taxon>Penicillium</taxon>
    </lineage>
</organism>
<evidence type="ECO:0000313" key="2">
    <source>
        <dbReference type="EMBL" id="KAJ5210073.1"/>
    </source>
</evidence>
<protein>
    <submittedName>
        <fullName evidence="2">Uncharacterized protein</fullName>
    </submittedName>
</protein>
<gene>
    <name evidence="2" type="ORF">N7472_000212</name>
</gene>
<dbReference type="AlphaFoldDB" id="A0A9W9MYU0"/>
<name>A0A9W9MYU0_9EURO</name>
<proteinExistence type="predicted"/>
<dbReference type="EMBL" id="JAPQKP010000001">
    <property type="protein sequence ID" value="KAJ5210073.1"/>
    <property type="molecule type" value="Genomic_DNA"/>
</dbReference>
<reference evidence="2" key="2">
    <citation type="journal article" date="2023" name="IMA Fungus">
        <title>Comparative genomic study of the Penicillium genus elucidates a diverse pangenome and 15 lateral gene transfer events.</title>
        <authorList>
            <person name="Petersen C."/>
            <person name="Sorensen T."/>
            <person name="Nielsen M.R."/>
            <person name="Sondergaard T.E."/>
            <person name="Sorensen J.L."/>
            <person name="Fitzpatrick D.A."/>
            <person name="Frisvad J.C."/>
            <person name="Nielsen K.L."/>
        </authorList>
    </citation>
    <scope>NUCLEOTIDE SEQUENCE</scope>
    <source>
        <strain evidence="2">IBT 16849</strain>
    </source>
</reference>
<comment type="caution">
    <text evidence="2">The sequence shown here is derived from an EMBL/GenBank/DDBJ whole genome shotgun (WGS) entry which is preliminary data.</text>
</comment>
<dbReference type="Proteomes" id="UP001150879">
    <property type="component" value="Unassembled WGS sequence"/>
</dbReference>
<evidence type="ECO:0000256" key="1">
    <source>
        <dbReference type="SAM" id="MobiDB-lite"/>
    </source>
</evidence>
<keyword evidence="3" id="KW-1185">Reference proteome</keyword>
<evidence type="ECO:0000313" key="3">
    <source>
        <dbReference type="Proteomes" id="UP001150879"/>
    </source>
</evidence>
<feature type="region of interest" description="Disordered" evidence="1">
    <location>
        <begin position="1"/>
        <end position="37"/>
    </location>
</feature>
<reference evidence="2" key="1">
    <citation type="submission" date="2022-11" db="EMBL/GenBank/DDBJ databases">
        <authorList>
            <person name="Petersen C."/>
        </authorList>
    </citation>
    <scope>NUCLEOTIDE SEQUENCE</scope>
    <source>
        <strain evidence="2">IBT 16849</strain>
    </source>
</reference>
<accession>A0A9W9MYU0</accession>
<dbReference type="OrthoDB" id="4369670at2759"/>
<feature type="compositionally biased region" description="Polar residues" evidence="1">
    <location>
        <begin position="9"/>
        <end position="37"/>
    </location>
</feature>